<dbReference type="SUPFAM" id="SSF53098">
    <property type="entry name" value="Ribonuclease H-like"/>
    <property type="match status" value="1"/>
</dbReference>
<keyword evidence="6" id="KW-0539">Nucleus</keyword>
<dbReference type="InterPro" id="IPR008906">
    <property type="entry name" value="HATC_C_dom"/>
</dbReference>
<sequence>MKKESVIPCGASDGPSNDAVAHYVLLQSGTATEHSIHTVSESGDDEVCIAADPSDLSGTATGAEWPSTSASSPECPPDTTAKKARTRRKHSLVWEHFDHHSRDKYSCVCKHCAMTVRLGKEGGCGKLGTTAMRKHLENHHAHLIPGLPPRPGAELASGGEASTLGRRKRPSSVWQHFDHHGDDKFLVVCKICKMRVRLGKEGGCDKVGTTAMHKHVTIHHRFLLQKNPALGTGHEAAAKTARAPHPSPPSGPARHTEIQSHSRVPELNEPDPVALNHGLARYMANGLHPFSLAEEPAFLEFMRCCAPHWCVPSKTYFARGAVPALATMIRERVRKDLKACVGKMVHLGVETWQGPNMSDLVSISAFWVKCEEPDMSLARCKAILEVINLGESCSLENISQALGAAIQDWLLPLELEVGSVVSERCPSTEPAFRDMRPRYMTCMAHCLDSEVENTLFNFHNQLGEAFEVARAVCIHVCSSEAAKARFKAIQSHHNLRQRPLVPDCPADWKRTLRMVKLLCEQKLAVNEYLKESRGLSISPEQWLVLRDTASVLQPVEEVIRLLSMNTASLGQVLPLLCFAEKMLQATMERSEVGTPAHWLASHLISKLATNSQVNAVKADLAYWTASFLDPRFRDTFCSYIDGGQATAQQKLKQVKSHLLARMSENYARSTKSACTAAANPPTQQVAAGQSLDEDFSLWLTNAEQMGLTKCKAEPPPDDTNAEGVAAAKLELEAYVQDALGDFSAPMSDPTRYWQAKRTTWPSLFSIAAVCLACPPTNTYSEKMFAKYGAVASEGRQGISVSTLSLLCFIRMNHEWVPEDVSAAEANVTDFVKKELDKEGGENNSVQVLDEEAEVLLKRVFFSD</sequence>
<evidence type="ECO:0000256" key="4">
    <source>
        <dbReference type="ARBA" id="ARBA00022833"/>
    </source>
</evidence>
<evidence type="ECO:0000313" key="11">
    <source>
        <dbReference type="Proteomes" id="UP000821853"/>
    </source>
</evidence>
<keyword evidence="4" id="KW-0862">Zinc</keyword>
<dbReference type="GO" id="GO:0003677">
    <property type="term" value="F:DNA binding"/>
    <property type="evidence" value="ECO:0007669"/>
    <property type="project" value="UniProtKB-KW"/>
</dbReference>
<keyword evidence="3 7" id="KW-0863">Zinc-finger</keyword>
<feature type="compositionally biased region" description="Polar residues" evidence="8">
    <location>
        <begin position="59"/>
        <end position="72"/>
    </location>
</feature>
<dbReference type="EMBL" id="JABSTR010000011">
    <property type="protein sequence ID" value="KAH9380908.1"/>
    <property type="molecule type" value="Genomic_DNA"/>
</dbReference>
<comment type="caution">
    <text evidence="10">The sequence shown here is derived from an EMBL/GenBank/DDBJ whole genome shotgun (WGS) entry which is preliminary data.</text>
</comment>
<evidence type="ECO:0000259" key="9">
    <source>
        <dbReference type="PROSITE" id="PS50808"/>
    </source>
</evidence>
<evidence type="ECO:0000256" key="3">
    <source>
        <dbReference type="ARBA" id="ARBA00022771"/>
    </source>
</evidence>
<dbReference type="Pfam" id="PF05699">
    <property type="entry name" value="Dimer_Tnp_hAT"/>
    <property type="match status" value="1"/>
</dbReference>
<dbReference type="OMA" id="YTWRAIC"/>
<dbReference type="PANTHER" id="PTHR47241">
    <property type="entry name" value="FINGER PROTEIN, PUTATIVE-RELATED"/>
    <property type="match status" value="1"/>
</dbReference>
<evidence type="ECO:0000256" key="7">
    <source>
        <dbReference type="PROSITE-ProRule" id="PRU00027"/>
    </source>
</evidence>
<evidence type="ECO:0000313" key="10">
    <source>
        <dbReference type="EMBL" id="KAH9380908.1"/>
    </source>
</evidence>
<keyword evidence="2" id="KW-0479">Metal-binding</keyword>
<dbReference type="InterPro" id="IPR003656">
    <property type="entry name" value="Znf_BED"/>
</dbReference>
<dbReference type="PROSITE" id="PS50808">
    <property type="entry name" value="ZF_BED"/>
    <property type="match status" value="2"/>
</dbReference>
<evidence type="ECO:0000256" key="6">
    <source>
        <dbReference type="ARBA" id="ARBA00023242"/>
    </source>
</evidence>
<evidence type="ECO:0000256" key="2">
    <source>
        <dbReference type="ARBA" id="ARBA00022723"/>
    </source>
</evidence>
<name>A0A9J6H2I3_HAELO</name>
<proteinExistence type="predicted"/>
<dbReference type="GO" id="GO:0005634">
    <property type="term" value="C:nucleus"/>
    <property type="evidence" value="ECO:0007669"/>
    <property type="project" value="UniProtKB-SubCell"/>
</dbReference>
<dbReference type="InterPro" id="IPR052865">
    <property type="entry name" value="Zinc_finger_BED"/>
</dbReference>
<feature type="domain" description="BED-type" evidence="9">
    <location>
        <begin position="88"/>
        <end position="147"/>
    </location>
</feature>
<evidence type="ECO:0000256" key="1">
    <source>
        <dbReference type="ARBA" id="ARBA00004123"/>
    </source>
</evidence>
<feature type="region of interest" description="Disordered" evidence="8">
    <location>
        <begin position="233"/>
        <end position="270"/>
    </location>
</feature>
<dbReference type="GO" id="GO:0046983">
    <property type="term" value="F:protein dimerization activity"/>
    <property type="evidence" value="ECO:0007669"/>
    <property type="project" value="InterPro"/>
</dbReference>
<keyword evidence="11" id="KW-1185">Reference proteome</keyword>
<dbReference type="SUPFAM" id="SSF57667">
    <property type="entry name" value="beta-beta-alpha zinc fingers"/>
    <property type="match status" value="2"/>
</dbReference>
<dbReference type="InterPro" id="IPR012337">
    <property type="entry name" value="RNaseH-like_sf"/>
</dbReference>
<keyword evidence="5" id="KW-0238">DNA-binding</keyword>
<dbReference type="GO" id="GO:0008270">
    <property type="term" value="F:zinc ion binding"/>
    <property type="evidence" value="ECO:0007669"/>
    <property type="project" value="UniProtKB-KW"/>
</dbReference>
<organism evidence="10 11">
    <name type="scientific">Haemaphysalis longicornis</name>
    <name type="common">Bush tick</name>
    <dbReference type="NCBI Taxonomy" id="44386"/>
    <lineage>
        <taxon>Eukaryota</taxon>
        <taxon>Metazoa</taxon>
        <taxon>Ecdysozoa</taxon>
        <taxon>Arthropoda</taxon>
        <taxon>Chelicerata</taxon>
        <taxon>Arachnida</taxon>
        <taxon>Acari</taxon>
        <taxon>Parasitiformes</taxon>
        <taxon>Ixodida</taxon>
        <taxon>Ixodoidea</taxon>
        <taxon>Ixodidae</taxon>
        <taxon>Haemaphysalinae</taxon>
        <taxon>Haemaphysalis</taxon>
    </lineage>
</organism>
<dbReference type="OrthoDB" id="1607513at2759"/>
<accession>A0A9J6H2I3</accession>
<feature type="region of interest" description="Disordered" evidence="8">
    <location>
        <begin position="59"/>
        <end position="86"/>
    </location>
</feature>
<dbReference type="PANTHER" id="PTHR47241:SF1">
    <property type="entry name" value="BED-TYPE DOMAIN-CONTAINING PROTEIN"/>
    <property type="match status" value="1"/>
</dbReference>
<evidence type="ECO:0000256" key="5">
    <source>
        <dbReference type="ARBA" id="ARBA00023125"/>
    </source>
</evidence>
<evidence type="ECO:0000256" key="8">
    <source>
        <dbReference type="SAM" id="MobiDB-lite"/>
    </source>
</evidence>
<dbReference type="InterPro" id="IPR036236">
    <property type="entry name" value="Znf_C2H2_sf"/>
</dbReference>
<gene>
    <name evidence="10" type="ORF">HPB48_008431</name>
</gene>
<protein>
    <recommendedName>
        <fullName evidence="9">BED-type domain-containing protein</fullName>
    </recommendedName>
</protein>
<dbReference type="VEuPathDB" id="VectorBase:HLOH_049802"/>
<feature type="compositionally biased region" description="Basic and acidic residues" evidence="8">
    <location>
        <begin position="254"/>
        <end position="266"/>
    </location>
</feature>
<feature type="region of interest" description="Disordered" evidence="8">
    <location>
        <begin position="145"/>
        <end position="167"/>
    </location>
</feature>
<dbReference type="Proteomes" id="UP000821853">
    <property type="component" value="Chromosome 9"/>
</dbReference>
<dbReference type="AlphaFoldDB" id="A0A9J6H2I3"/>
<dbReference type="Pfam" id="PF02892">
    <property type="entry name" value="zf-BED"/>
    <property type="match status" value="1"/>
</dbReference>
<feature type="domain" description="BED-type" evidence="9">
    <location>
        <begin position="168"/>
        <end position="227"/>
    </location>
</feature>
<comment type="subcellular location">
    <subcellularLocation>
        <location evidence="1">Nucleus</location>
    </subcellularLocation>
</comment>
<reference evidence="10 11" key="1">
    <citation type="journal article" date="2020" name="Cell">
        <title>Large-Scale Comparative Analyses of Tick Genomes Elucidate Their Genetic Diversity and Vector Capacities.</title>
        <authorList>
            <consortium name="Tick Genome and Microbiome Consortium (TIGMIC)"/>
            <person name="Jia N."/>
            <person name="Wang J."/>
            <person name="Shi W."/>
            <person name="Du L."/>
            <person name="Sun Y."/>
            <person name="Zhan W."/>
            <person name="Jiang J.F."/>
            <person name="Wang Q."/>
            <person name="Zhang B."/>
            <person name="Ji P."/>
            <person name="Bell-Sakyi L."/>
            <person name="Cui X.M."/>
            <person name="Yuan T.T."/>
            <person name="Jiang B.G."/>
            <person name="Yang W.F."/>
            <person name="Lam T.T."/>
            <person name="Chang Q.C."/>
            <person name="Ding S.J."/>
            <person name="Wang X.J."/>
            <person name="Zhu J.G."/>
            <person name="Ruan X.D."/>
            <person name="Zhao L."/>
            <person name="Wei J.T."/>
            <person name="Ye R.Z."/>
            <person name="Que T.C."/>
            <person name="Du C.H."/>
            <person name="Zhou Y.H."/>
            <person name="Cheng J.X."/>
            <person name="Dai P.F."/>
            <person name="Guo W.B."/>
            <person name="Han X.H."/>
            <person name="Huang E.J."/>
            <person name="Li L.F."/>
            <person name="Wei W."/>
            <person name="Gao Y.C."/>
            <person name="Liu J.Z."/>
            <person name="Shao H.Z."/>
            <person name="Wang X."/>
            <person name="Wang C.C."/>
            <person name="Yang T.C."/>
            <person name="Huo Q.B."/>
            <person name="Li W."/>
            <person name="Chen H.Y."/>
            <person name="Chen S.E."/>
            <person name="Zhou L.G."/>
            <person name="Ni X.B."/>
            <person name="Tian J.H."/>
            <person name="Sheng Y."/>
            <person name="Liu T."/>
            <person name="Pan Y.S."/>
            <person name="Xia L.Y."/>
            <person name="Li J."/>
            <person name="Zhao F."/>
            <person name="Cao W.C."/>
        </authorList>
    </citation>
    <scope>NUCLEOTIDE SEQUENCE [LARGE SCALE GENOMIC DNA]</scope>
    <source>
        <strain evidence="10">HaeL-2018</strain>
    </source>
</reference>
<dbReference type="SMART" id="SM00614">
    <property type="entry name" value="ZnF_BED"/>
    <property type="match status" value="2"/>
</dbReference>